<dbReference type="FunCoup" id="G9ERP5">
    <property type="interactions" value="95"/>
</dbReference>
<dbReference type="InterPro" id="IPR050396">
    <property type="entry name" value="Glycosyltr_51/Transpeptidase"/>
</dbReference>
<dbReference type="InParanoid" id="G9ERP5"/>
<dbReference type="InterPro" id="IPR009647">
    <property type="entry name" value="PBP_C"/>
</dbReference>
<evidence type="ECO:0000259" key="13">
    <source>
        <dbReference type="Pfam" id="PF00912"/>
    </source>
</evidence>
<dbReference type="Proteomes" id="UP000002770">
    <property type="component" value="Unassembled WGS sequence"/>
</dbReference>
<keyword evidence="7" id="KW-0808">Transferase</keyword>
<dbReference type="SUPFAM" id="SSF56601">
    <property type="entry name" value="beta-lactamase/transpeptidase-like"/>
    <property type="match status" value="1"/>
</dbReference>
<organism evidence="15 16">
    <name type="scientific">Legionella drancourtii LLAP12</name>
    <dbReference type="NCBI Taxonomy" id="658187"/>
    <lineage>
        <taxon>Bacteria</taxon>
        <taxon>Pseudomonadati</taxon>
        <taxon>Pseudomonadota</taxon>
        <taxon>Gammaproteobacteria</taxon>
        <taxon>Legionellales</taxon>
        <taxon>Legionellaceae</taxon>
        <taxon>Legionella</taxon>
    </lineage>
</organism>
<dbReference type="STRING" id="658187.LDG_7963"/>
<comment type="pathway">
    <text evidence="1">Cell wall biogenesis; peptidoglycan biosynthesis.</text>
</comment>
<dbReference type="eggNOG" id="COG4953">
    <property type="taxonomic scope" value="Bacteria"/>
</dbReference>
<dbReference type="InterPro" id="IPR036950">
    <property type="entry name" value="PBP_transglycosylase"/>
</dbReference>
<dbReference type="Gene3D" id="3.40.710.10">
    <property type="entry name" value="DD-peptidase/beta-lactamase superfamily"/>
    <property type="match status" value="1"/>
</dbReference>
<dbReference type="Pfam" id="PF00905">
    <property type="entry name" value="Transpeptidase"/>
    <property type="match status" value="1"/>
</dbReference>
<evidence type="ECO:0000256" key="9">
    <source>
        <dbReference type="ARBA" id="ARBA00023268"/>
    </source>
</evidence>
<dbReference type="GO" id="GO:0009252">
    <property type="term" value="P:peptidoglycan biosynthetic process"/>
    <property type="evidence" value="ECO:0007669"/>
    <property type="project" value="UniProtKB-UniPathway"/>
</dbReference>
<evidence type="ECO:0000256" key="10">
    <source>
        <dbReference type="ARBA" id="ARBA00044770"/>
    </source>
</evidence>
<evidence type="ECO:0000256" key="5">
    <source>
        <dbReference type="ARBA" id="ARBA00022670"/>
    </source>
</evidence>
<evidence type="ECO:0000259" key="14">
    <source>
        <dbReference type="Pfam" id="PF06832"/>
    </source>
</evidence>
<dbReference type="GO" id="GO:0006508">
    <property type="term" value="P:proteolysis"/>
    <property type="evidence" value="ECO:0007669"/>
    <property type="project" value="UniProtKB-KW"/>
</dbReference>
<evidence type="ECO:0000256" key="3">
    <source>
        <dbReference type="ARBA" id="ARBA00007739"/>
    </source>
</evidence>
<dbReference type="UniPathway" id="UPA00219"/>
<dbReference type="InterPro" id="IPR001264">
    <property type="entry name" value="Glyco_trans_51"/>
</dbReference>
<dbReference type="InterPro" id="IPR011815">
    <property type="entry name" value="PBP_1c"/>
</dbReference>
<dbReference type="EC" id="2.4.99.28" evidence="10"/>
<dbReference type="Gene3D" id="1.10.3810.10">
    <property type="entry name" value="Biosynthetic peptidoglycan transglycosylase-like"/>
    <property type="match status" value="1"/>
</dbReference>
<dbReference type="EMBL" id="JH413836">
    <property type="protein sequence ID" value="EHL30058.1"/>
    <property type="molecule type" value="Genomic_DNA"/>
</dbReference>
<evidence type="ECO:0000313" key="16">
    <source>
        <dbReference type="Proteomes" id="UP000002770"/>
    </source>
</evidence>
<name>G9ERP5_9GAMM</name>
<dbReference type="InterPro" id="IPR023346">
    <property type="entry name" value="Lysozyme-like_dom_sf"/>
</dbReference>
<evidence type="ECO:0000256" key="6">
    <source>
        <dbReference type="ARBA" id="ARBA00022676"/>
    </source>
</evidence>
<protein>
    <recommendedName>
        <fullName evidence="10">peptidoglycan glycosyltransferase</fullName>
        <ecNumber evidence="10">2.4.99.28</ecNumber>
    </recommendedName>
</protein>
<keyword evidence="16" id="KW-1185">Reference proteome</keyword>
<keyword evidence="6" id="KW-0328">Glycosyltransferase</keyword>
<comment type="similarity">
    <text evidence="2">In the C-terminal section; belongs to the transpeptidase family.</text>
</comment>
<evidence type="ECO:0000256" key="7">
    <source>
        <dbReference type="ARBA" id="ARBA00022679"/>
    </source>
</evidence>
<dbReference type="InterPro" id="IPR001460">
    <property type="entry name" value="PCN-bd_Tpept"/>
</dbReference>
<reference evidence="15 16" key="1">
    <citation type="journal article" date="2011" name="BMC Genomics">
        <title>Insight into cross-talk between intra-amoebal pathogens.</title>
        <authorList>
            <person name="Gimenez G."/>
            <person name="Bertelli C."/>
            <person name="Moliner C."/>
            <person name="Robert C."/>
            <person name="Raoult D."/>
            <person name="Fournier P.E."/>
            <person name="Greub G."/>
        </authorList>
    </citation>
    <scope>NUCLEOTIDE SEQUENCE [LARGE SCALE GENOMIC DNA]</scope>
    <source>
        <strain evidence="15 16">LLAP12</strain>
    </source>
</reference>
<evidence type="ECO:0000256" key="2">
    <source>
        <dbReference type="ARBA" id="ARBA00007090"/>
    </source>
</evidence>
<sequence length="747" mass="83773">MILFFLPKPTLLAGTNFSKAVYDDQHQLLRLTLSNDDKYRLFTPLAQISKQLTDATLLQEDQYFYFHYGINPLATFKAVWQTYAVKSRRMGASTITMQVARLCYGINSKKITGKLWQIIRAIQIEMHYSKDQILEAYFNLAPYGGNIEGVGAASLVYFGTSVDKLTLPQVLTLSVIPQNPGKRTPNNSNLKKSRDHLFARWLSLHPKDSDKKVMFDLPLAMQNNRSLPFGAPHFVNKVLHDAPTQQNITTTLDSRAQIIIERITRNYLARKNGIGVHNAAVLLVDTRDMGVKGFMGSANFFNRAISGQINGVETKRSPGSTLKPFIYGLAMDQSLIHPNTVLKDVPHSFNGYNPENFDYEFMGPIKAKDALVLSRNIPAIYLSNLLTKPSLHQLLEMAQVSHLRAESYYGLSLNLGGVELTMRELVGLYAMLANEGVWYPTRFFKGEAKTKGQRLLSPEASFLVLDMLQNTPHHDLNYRSGSQLPIAWKTGTSSGYRDAWTVGVFGPYVLAVWIGNFDNAANPAFIGKDIAAPLFFELADALKQERGPLRPLEKHLKHLNLKKVEVCKASGMLPTRYCKDTEWTWFIPGKSPIKTDTIYREVAINKKTGLRTCHIDADTQFEVFEFWSSDLLHIFKKAGIHRHTPPFFEADCTLSGNAGINPQITSPQGGLSYIIRADSQQNNTIPFTAVTDAGIAHVYWFINDVFIAKTKAGKSFLWNAKPGTFVVRVVDDHGLSDARDINVQLDS</sequence>
<gene>
    <name evidence="15" type="ORF">LDG_7963</name>
</gene>
<dbReference type="GO" id="GO:0030288">
    <property type="term" value="C:outer membrane-bounded periplasmic space"/>
    <property type="evidence" value="ECO:0007669"/>
    <property type="project" value="TreeGrafter"/>
</dbReference>
<dbReference type="Pfam" id="PF06832">
    <property type="entry name" value="BiPBP_C"/>
    <property type="match status" value="1"/>
</dbReference>
<feature type="domain" description="Penicillin-binding protein transpeptidase" evidence="12">
    <location>
        <begin position="309"/>
        <end position="497"/>
    </location>
</feature>
<dbReference type="SUPFAM" id="SSF53955">
    <property type="entry name" value="Lysozyme-like"/>
    <property type="match status" value="1"/>
</dbReference>
<dbReference type="GO" id="GO:0004180">
    <property type="term" value="F:carboxypeptidase activity"/>
    <property type="evidence" value="ECO:0007669"/>
    <property type="project" value="UniProtKB-KW"/>
</dbReference>
<keyword evidence="4" id="KW-0121">Carboxypeptidase</keyword>
<evidence type="ECO:0000256" key="11">
    <source>
        <dbReference type="ARBA" id="ARBA00049902"/>
    </source>
</evidence>
<dbReference type="GO" id="GO:0008955">
    <property type="term" value="F:peptidoglycan glycosyltransferase activity"/>
    <property type="evidence" value="ECO:0007669"/>
    <property type="project" value="UniProtKB-EC"/>
</dbReference>
<dbReference type="NCBIfam" id="TIGR02073">
    <property type="entry name" value="PBP_1c"/>
    <property type="match status" value="1"/>
</dbReference>
<proteinExistence type="inferred from homology"/>
<keyword evidence="8" id="KW-0378">Hydrolase</keyword>
<feature type="domain" description="Penicillin-binding C-terminal" evidence="14">
    <location>
        <begin position="658"/>
        <end position="738"/>
    </location>
</feature>
<evidence type="ECO:0000256" key="8">
    <source>
        <dbReference type="ARBA" id="ARBA00022801"/>
    </source>
</evidence>
<evidence type="ECO:0000256" key="1">
    <source>
        <dbReference type="ARBA" id="ARBA00004752"/>
    </source>
</evidence>
<accession>G9ERP5</accession>
<dbReference type="HOGENOM" id="CLU_006354_7_3_6"/>
<feature type="domain" description="Glycosyl transferase family 51" evidence="13">
    <location>
        <begin position="36"/>
        <end position="192"/>
    </location>
</feature>
<keyword evidence="5" id="KW-0645">Protease</keyword>
<dbReference type="PANTHER" id="PTHR32282">
    <property type="entry name" value="BINDING PROTEIN TRANSPEPTIDASE, PUTATIVE-RELATED"/>
    <property type="match status" value="1"/>
</dbReference>
<evidence type="ECO:0000256" key="4">
    <source>
        <dbReference type="ARBA" id="ARBA00022645"/>
    </source>
</evidence>
<dbReference type="PANTHER" id="PTHR32282:SF15">
    <property type="entry name" value="PENICILLIN-BINDING PROTEIN 1C"/>
    <property type="match status" value="1"/>
</dbReference>
<dbReference type="InterPro" id="IPR012338">
    <property type="entry name" value="Beta-lactam/transpept-like"/>
</dbReference>
<comment type="similarity">
    <text evidence="3">In the N-terminal section; belongs to the glycosyltransferase 51 family.</text>
</comment>
<dbReference type="AlphaFoldDB" id="G9ERP5"/>
<evidence type="ECO:0000259" key="12">
    <source>
        <dbReference type="Pfam" id="PF00905"/>
    </source>
</evidence>
<dbReference type="Pfam" id="PF00912">
    <property type="entry name" value="Transgly"/>
    <property type="match status" value="1"/>
</dbReference>
<keyword evidence="9" id="KW-0511">Multifunctional enzyme</keyword>
<comment type="catalytic activity">
    <reaction evidence="11">
        <text>[GlcNAc-(1-&gt;4)-Mur2Ac(oyl-L-Ala-gamma-D-Glu-L-Lys-D-Ala-D-Ala)](n)-di-trans,octa-cis-undecaprenyl diphosphate + beta-D-GlcNAc-(1-&gt;4)-Mur2Ac(oyl-L-Ala-gamma-D-Glu-L-Lys-D-Ala-D-Ala)-di-trans,octa-cis-undecaprenyl diphosphate = [GlcNAc-(1-&gt;4)-Mur2Ac(oyl-L-Ala-gamma-D-Glu-L-Lys-D-Ala-D-Ala)](n+1)-di-trans,octa-cis-undecaprenyl diphosphate + di-trans,octa-cis-undecaprenyl diphosphate + H(+)</text>
        <dbReference type="Rhea" id="RHEA:23708"/>
        <dbReference type="Rhea" id="RHEA-COMP:9602"/>
        <dbReference type="Rhea" id="RHEA-COMP:9603"/>
        <dbReference type="ChEBI" id="CHEBI:15378"/>
        <dbReference type="ChEBI" id="CHEBI:58405"/>
        <dbReference type="ChEBI" id="CHEBI:60033"/>
        <dbReference type="ChEBI" id="CHEBI:78435"/>
        <dbReference type="EC" id="2.4.99.28"/>
    </reaction>
</comment>
<dbReference type="GO" id="GO:0008658">
    <property type="term" value="F:penicillin binding"/>
    <property type="evidence" value="ECO:0007669"/>
    <property type="project" value="InterPro"/>
</dbReference>
<evidence type="ECO:0000313" key="15">
    <source>
        <dbReference type="EMBL" id="EHL30058.1"/>
    </source>
</evidence>